<dbReference type="Gramene" id="PRQ34861">
    <property type="protein sequence ID" value="PRQ34861"/>
    <property type="gene ID" value="RchiOBHm_Chr5g0073731"/>
</dbReference>
<protein>
    <submittedName>
        <fullName evidence="1">Uncharacterized protein</fullName>
    </submittedName>
</protein>
<dbReference type="EMBL" id="PDCK01000043">
    <property type="protein sequence ID" value="PRQ34861.1"/>
    <property type="molecule type" value="Genomic_DNA"/>
</dbReference>
<sequence>MITLEQKKIAKRRLILAKRLLVYEYLENKSLDQALFGMRIPLSIYFF</sequence>
<accession>A0A2P6QL11</accession>
<dbReference type="Proteomes" id="UP000238479">
    <property type="component" value="Chromosome 5"/>
</dbReference>
<name>A0A2P6QL11_ROSCH</name>
<gene>
    <name evidence="1" type="ORF">RchiOBHm_Chr5g0073731</name>
</gene>
<evidence type="ECO:0000313" key="2">
    <source>
        <dbReference type="Proteomes" id="UP000238479"/>
    </source>
</evidence>
<comment type="caution">
    <text evidence="1">The sequence shown here is derived from an EMBL/GenBank/DDBJ whole genome shotgun (WGS) entry which is preliminary data.</text>
</comment>
<proteinExistence type="predicted"/>
<keyword evidence="2" id="KW-1185">Reference proteome</keyword>
<organism evidence="1 2">
    <name type="scientific">Rosa chinensis</name>
    <name type="common">China rose</name>
    <dbReference type="NCBI Taxonomy" id="74649"/>
    <lineage>
        <taxon>Eukaryota</taxon>
        <taxon>Viridiplantae</taxon>
        <taxon>Streptophyta</taxon>
        <taxon>Embryophyta</taxon>
        <taxon>Tracheophyta</taxon>
        <taxon>Spermatophyta</taxon>
        <taxon>Magnoliopsida</taxon>
        <taxon>eudicotyledons</taxon>
        <taxon>Gunneridae</taxon>
        <taxon>Pentapetalae</taxon>
        <taxon>rosids</taxon>
        <taxon>fabids</taxon>
        <taxon>Rosales</taxon>
        <taxon>Rosaceae</taxon>
        <taxon>Rosoideae</taxon>
        <taxon>Rosoideae incertae sedis</taxon>
        <taxon>Rosa</taxon>
    </lineage>
</organism>
<reference evidence="1 2" key="1">
    <citation type="journal article" date="2018" name="Nat. Genet.">
        <title>The Rosa genome provides new insights in the design of modern roses.</title>
        <authorList>
            <person name="Bendahmane M."/>
        </authorList>
    </citation>
    <scope>NUCLEOTIDE SEQUENCE [LARGE SCALE GENOMIC DNA]</scope>
    <source>
        <strain evidence="2">cv. Old Blush</strain>
    </source>
</reference>
<evidence type="ECO:0000313" key="1">
    <source>
        <dbReference type="EMBL" id="PRQ34861.1"/>
    </source>
</evidence>
<dbReference type="AlphaFoldDB" id="A0A2P6QL11"/>